<protein>
    <submittedName>
        <fullName evidence="1">Uncharacterized protein</fullName>
    </submittedName>
</protein>
<proteinExistence type="predicted"/>
<dbReference type="AlphaFoldDB" id="A0A0F9SAX2"/>
<dbReference type="EMBL" id="LAZR01000511">
    <property type="protein sequence ID" value="KKN66045.1"/>
    <property type="molecule type" value="Genomic_DNA"/>
</dbReference>
<accession>A0A0F9SAX2</accession>
<dbReference type="Pfam" id="PF05766">
    <property type="entry name" value="NinG"/>
    <property type="match status" value="1"/>
</dbReference>
<sequence length="153" mass="18196">MIKKKGIRYWKAKVWNEFSRYVRIRDALRTTGTIDKCVCCSCGKILPAFGLKCIQAGHFIPGRRSAILFEETGVHGQCYWCNSNMGLRGNWPGYYAFMLKEYGQEEIDRLLALRHQIRKFNVGELETMCDLYKYRYNWMKEHKRESDFLEMLK</sequence>
<comment type="caution">
    <text evidence="1">The sequence shown here is derived from an EMBL/GenBank/DDBJ whole genome shotgun (WGS) entry which is preliminary data.</text>
</comment>
<reference evidence="1" key="1">
    <citation type="journal article" date="2015" name="Nature">
        <title>Complex archaea that bridge the gap between prokaryotes and eukaryotes.</title>
        <authorList>
            <person name="Spang A."/>
            <person name="Saw J.H."/>
            <person name="Jorgensen S.L."/>
            <person name="Zaremba-Niedzwiedzka K."/>
            <person name="Martijn J."/>
            <person name="Lind A.E."/>
            <person name="van Eijk R."/>
            <person name="Schleper C."/>
            <person name="Guy L."/>
            <person name="Ettema T.J."/>
        </authorList>
    </citation>
    <scope>NUCLEOTIDE SEQUENCE</scope>
</reference>
<evidence type="ECO:0000313" key="1">
    <source>
        <dbReference type="EMBL" id="KKN66045.1"/>
    </source>
</evidence>
<dbReference type="InterPro" id="IPR008713">
    <property type="entry name" value="Phage_lambda_NinG"/>
</dbReference>
<name>A0A0F9SAX2_9ZZZZ</name>
<gene>
    <name evidence="1" type="ORF">LCGC14_0475230</name>
</gene>
<organism evidence="1">
    <name type="scientific">marine sediment metagenome</name>
    <dbReference type="NCBI Taxonomy" id="412755"/>
    <lineage>
        <taxon>unclassified sequences</taxon>
        <taxon>metagenomes</taxon>
        <taxon>ecological metagenomes</taxon>
    </lineage>
</organism>